<dbReference type="RefSeq" id="WP_120737337.1">
    <property type="nucleotide sequence ID" value="NZ_CP032568.1"/>
</dbReference>
<keyword evidence="3" id="KW-1185">Reference proteome</keyword>
<evidence type="ECO:0000259" key="1">
    <source>
        <dbReference type="Pfam" id="PF13391"/>
    </source>
</evidence>
<keyword evidence="2" id="KW-0378">Hydrolase</keyword>
<keyword evidence="2" id="KW-0255">Endonuclease</keyword>
<dbReference type="Proteomes" id="UP000267164">
    <property type="component" value="Chromosome"/>
</dbReference>
<reference evidence="2 3" key="1">
    <citation type="submission" date="2018-09" db="EMBL/GenBank/DDBJ databases">
        <title>Nocardia yunnanensis sp. nov., an actinomycete isolated from a soil sample.</title>
        <authorList>
            <person name="Zhang J."/>
        </authorList>
    </citation>
    <scope>NUCLEOTIDE SEQUENCE [LARGE SCALE GENOMIC DNA]</scope>
    <source>
        <strain evidence="2 3">CFHS0054</strain>
    </source>
</reference>
<protein>
    <submittedName>
        <fullName evidence="2">HNH endonuclease</fullName>
    </submittedName>
</protein>
<feature type="domain" description="HNH nuclease" evidence="1">
    <location>
        <begin position="217"/>
        <end position="266"/>
    </location>
</feature>
<accession>A0A386ZBU5</accession>
<keyword evidence="2" id="KW-0540">Nuclease</keyword>
<evidence type="ECO:0000313" key="2">
    <source>
        <dbReference type="EMBL" id="AYF75131.1"/>
    </source>
</evidence>
<organism evidence="2 3">
    <name type="scientific">Nocardia yunnanensis</name>
    <dbReference type="NCBI Taxonomy" id="2382165"/>
    <lineage>
        <taxon>Bacteria</taxon>
        <taxon>Bacillati</taxon>
        <taxon>Actinomycetota</taxon>
        <taxon>Actinomycetes</taxon>
        <taxon>Mycobacteriales</taxon>
        <taxon>Nocardiaceae</taxon>
        <taxon>Nocardia</taxon>
    </lineage>
</organism>
<name>A0A386ZBU5_9NOCA</name>
<dbReference type="OrthoDB" id="4464809at2"/>
<dbReference type="AlphaFoldDB" id="A0A386ZBU5"/>
<evidence type="ECO:0000313" key="3">
    <source>
        <dbReference type="Proteomes" id="UP000267164"/>
    </source>
</evidence>
<dbReference type="KEGG" id="nyu:D7D52_16090"/>
<proteinExistence type="predicted"/>
<dbReference type="Pfam" id="PF13391">
    <property type="entry name" value="HNH_2"/>
    <property type="match status" value="1"/>
</dbReference>
<dbReference type="GO" id="GO:0004519">
    <property type="term" value="F:endonuclease activity"/>
    <property type="evidence" value="ECO:0007669"/>
    <property type="project" value="UniProtKB-KW"/>
</dbReference>
<dbReference type="InterPro" id="IPR003615">
    <property type="entry name" value="HNH_nuc"/>
</dbReference>
<sequence length="312" mass="35450">MLEKQAAGRAWLVLVKSDYRRLSSGDLYDDEASTHYSWDSRVPNFRQVKPGDIIAVWDERELIGASVIESIAEGVGNRPLARCPRCRKTNIERRTTLTPTFRCYECKATFDEPELEDAQVRTFRSTHSQGWVDLTGTLSGTELRALCVKPRSQNSIREIHWDEFERAVRASAVGDPLLPVATTAAQIRGGHLLRPVRVRLGQAGFRAELLRRFGDNCAFSGPLPRPALEACHLYSYAEVGHHDPHGGILLRRDLHSLFDRGLIAVDSGIIDVAEQIRTYPLYKQLHRRPFGIDPTPKQRSWLQMHWNEFRSA</sequence>
<dbReference type="EMBL" id="CP032568">
    <property type="protein sequence ID" value="AYF75131.1"/>
    <property type="molecule type" value="Genomic_DNA"/>
</dbReference>
<gene>
    <name evidence="2" type="ORF">D7D52_16090</name>
</gene>